<dbReference type="InterPro" id="IPR050121">
    <property type="entry name" value="Cytochrome_P450_monoxygenase"/>
</dbReference>
<dbReference type="GO" id="GO:0004497">
    <property type="term" value="F:monooxygenase activity"/>
    <property type="evidence" value="ECO:0007669"/>
    <property type="project" value="UniProtKB-KW"/>
</dbReference>
<dbReference type="GO" id="GO:0005506">
    <property type="term" value="F:iron ion binding"/>
    <property type="evidence" value="ECO:0007669"/>
    <property type="project" value="InterPro"/>
</dbReference>
<keyword evidence="3 8" id="KW-0349">Heme</keyword>
<keyword evidence="7 9" id="KW-0503">Monooxygenase</keyword>
<dbReference type="PANTHER" id="PTHR24305">
    <property type="entry name" value="CYTOCHROME P450"/>
    <property type="match status" value="1"/>
</dbReference>
<reference evidence="11" key="1">
    <citation type="journal article" date="2018" name="Nat. Microbiol.">
        <title>Leveraging single-cell genomics to expand the fungal tree of life.</title>
        <authorList>
            <person name="Ahrendt S.R."/>
            <person name="Quandt C.A."/>
            <person name="Ciobanu D."/>
            <person name="Clum A."/>
            <person name="Salamov A."/>
            <person name="Andreopoulos B."/>
            <person name="Cheng J.F."/>
            <person name="Woyke T."/>
            <person name="Pelin A."/>
            <person name="Henrissat B."/>
            <person name="Reynolds N.K."/>
            <person name="Benny G.L."/>
            <person name="Smith M.E."/>
            <person name="James T.Y."/>
            <person name="Grigoriev I.V."/>
        </authorList>
    </citation>
    <scope>NUCLEOTIDE SEQUENCE [LARGE SCALE GENOMIC DNA]</scope>
    <source>
        <strain evidence="11">RSA 1356</strain>
    </source>
</reference>
<evidence type="ECO:0000256" key="4">
    <source>
        <dbReference type="ARBA" id="ARBA00022723"/>
    </source>
</evidence>
<dbReference type="Pfam" id="PF00067">
    <property type="entry name" value="p450"/>
    <property type="match status" value="1"/>
</dbReference>
<keyword evidence="6 8" id="KW-0408">Iron</keyword>
<dbReference type="InterPro" id="IPR002401">
    <property type="entry name" value="Cyt_P450_E_grp-I"/>
</dbReference>
<dbReference type="Proteomes" id="UP000271241">
    <property type="component" value="Unassembled WGS sequence"/>
</dbReference>
<comment type="similarity">
    <text evidence="2 9">Belongs to the cytochrome P450 family.</text>
</comment>
<dbReference type="GO" id="GO:0020037">
    <property type="term" value="F:heme binding"/>
    <property type="evidence" value="ECO:0007669"/>
    <property type="project" value="InterPro"/>
</dbReference>
<evidence type="ECO:0000313" key="10">
    <source>
        <dbReference type="EMBL" id="RKP04811.1"/>
    </source>
</evidence>
<evidence type="ECO:0000256" key="1">
    <source>
        <dbReference type="ARBA" id="ARBA00001971"/>
    </source>
</evidence>
<gene>
    <name evidence="10" type="ORF">THASP1DRAFT_33380</name>
</gene>
<dbReference type="STRING" id="78915.A0A4P9XHP1"/>
<accession>A0A4P9XHP1</accession>
<keyword evidence="11" id="KW-1185">Reference proteome</keyword>
<organism evidence="10 11">
    <name type="scientific">Thamnocephalis sphaerospora</name>
    <dbReference type="NCBI Taxonomy" id="78915"/>
    <lineage>
        <taxon>Eukaryota</taxon>
        <taxon>Fungi</taxon>
        <taxon>Fungi incertae sedis</taxon>
        <taxon>Zoopagomycota</taxon>
        <taxon>Zoopagomycotina</taxon>
        <taxon>Zoopagomycetes</taxon>
        <taxon>Zoopagales</taxon>
        <taxon>Sigmoideomycetaceae</taxon>
        <taxon>Thamnocephalis</taxon>
    </lineage>
</organism>
<keyword evidence="5 9" id="KW-0560">Oxidoreductase</keyword>
<dbReference type="Gene3D" id="1.10.630.10">
    <property type="entry name" value="Cytochrome P450"/>
    <property type="match status" value="1"/>
</dbReference>
<dbReference type="GO" id="GO:0016705">
    <property type="term" value="F:oxidoreductase activity, acting on paired donors, with incorporation or reduction of molecular oxygen"/>
    <property type="evidence" value="ECO:0007669"/>
    <property type="project" value="InterPro"/>
</dbReference>
<evidence type="ECO:0000256" key="2">
    <source>
        <dbReference type="ARBA" id="ARBA00010617"/>
    </source>
</evidence>
<dbReference type="OrthoDB" id="1470350at2759"/>
<evidence type="ECO:0000256" key="8">
    <source>
        <dbReference type="PIRSR" id="PIRSR602401-1"/>
    </source>
</evidence>
<comment type="cofactor">
    <cofactor evidence="1 8">
        <name>heme</name>
        <dbReference type="ChEBI" id="CHEBI:30413"/>
    </cofactor>
</comment>
<dbReference type="AlphaFoldDB" id="A0A4P9XHP1"/>
<dbReference type="PRINTS" id="PR00463">
    <property type="entry name" value="EP450I"/>
</dbReference>
<sequence>MDIDISSVLAPAAALIVGYIGIEVTRRLSLSPLRTVPGPFLAKLTSAHESYYLITGRSGLYLHELHKKHGSPNSVSIIDPDSLKKVYSEPGYRKSTLFRMFDNPVPSVFSTCDPDVHRRKRRTMAPSLNTASILRSEDLIWNSGPSALVSKLGQLAKEGSPVNICKLFHCMTLDVIFDLAFNRQMKLIEKDDHEIFWRIKRGHLYRVFKVCFPIFYRWEPRWLTSWGSDSAKYVDDLCTKAVQDARKRTPEQQRNDLIGSLIHAVDPDTGVGMGDEELVSETFTVLIGGSDTVSASMTWVVELVESHPLVKQRLLAEIDAVYPDPTTRPRIADKSRLPYLEAVVLEMWRIMSIVPSGMYRVVPEGGRTLCGHFLPAGTMINPCVYGSHRSAQFWPRAEEFVPERWLEPGAEANKQKLMQFGLGPRTCFGRSLAQSEIFLTIAAVYRNFEFTLVDGRPQAYHELFLAPKNSILRARVYRRQDNGTVDAQTCVTAK</sequence>
<dbReference type="SUPFAM" id="SSF48264">
    <property type="entry name" value="Cytochrome P450"/>
    <property type="match status" value="1"/>
</dbReference>
<evidence type="ECO:0000256" key="9">
    <source>
        <dbReference type="RuleBase" id="RU000461"/>
    </source>
</evidence>
<evidence type="ECO:0000256" key="3">
    <source>
        <dbReference type="ARBA" id="ARBA00022617"/>
    </source>
</evidence>
<dbReference type="EMBL" id="KZ993437">
    <property type="protein sequence ID" value="RKP04811.1"/>
    <property type="molecule type" value="Genomic_DNA"/>
</dbReference>
<evidence type="ECO:0000256" key="5">
    <source>
        <dbReference type="ARBA" id="ARBA00023002"/>
    </source>
</evidence>
<protein>
    <submittedName>
        <fullName evidence="10">Cytochrome P450</fullName>
    </submittedName>
</protein>
<dbReference type="InterPro" id="IPR001128">
    <property type="entry name" value="Cyt_P450"/>
</dbReference>
<keyword evidence="4 8" id="KW-0479">Metal-binding</keyword>
<dbReference type="PANTHER" id="PTHR24305:SF29">
    <property type="entry name" value="BENZOATE-PARA-HYDROXYLASE"/>
    <property type="match status" value="1"/>
</dbReference>
<dbReference type="PROSITE" id="PS00086">
    <property type="entry name" value="CYTOCHROME_P450"/>
    <property type="match status" value="1"/>
</dbReference>
<dbReference type="InterPro" id="IPR036396">
    <property type="entry name" value="Cyt_P450_sf"/>
</dbReference>
<dbReference type="PRINTS" id="PR00385">
    <property type="entry name" value="P450"/>
</dbReference>
<evidence type="ECO:0000256" key="7">
    <source>
        <dbReference type="ARBA" id="ARBA00023033"/>
    </source>
</evidence>
<name>A0A4P9XHP1_9FUNG</name>
<evidence type="ECO:0000256" key="6">
    <source>
        <dbReference type="ARBA" id="ARBA00023004"/>
    </source>
</evidence>
<dbReference type="InterPro" id="IPR017972">
    <property type="entry name" value="Cyt_P450_CS"/>
</dbReference>
<evidence type="ECO:0000313" key="11">
    <source>
        <dbReference type="Proteomes" id="UP000271241"/>
    </source>
</evidence>
<feature type="binding site" description="axial binding residue" evidence="8">
    <location>
        <position position="427"/>
    </location>
    <ligand>
        <name>heme</name>
        <dbReference type="ChEBI" id="CHEBI:30413"/>
    </ligand>
    <ligandPart>
        <name>Fe</name>
        <dbReference type="ChEBI" id="CHEBI:18248"/>
    </ligandPart>
</feature>
<proteinExistence type="inferred from homology"/>